<gene>
    <name evidence="2" type="ORF">GCM10008957_29920</name>
</gene>
<dbReference type="Proteomes" id="UP000603865">
    <property type="component" value="Unassembled WGS sequence"/>
</dbReference>
<dbReference type="Pfam" id="PF11303">
    <property type="entry name" value="DUF3105"/>
    <property type="match status" value="1"/>
</dbReference>
<proteinExistence type="predicted"/>
<name>A0A918CBQ0_9DEIO</name>
<evidence type="ECO:0008006" key="4">
    <source>
        <dbReference type="Google" id="ProtNLM"/>
    </source>
</evidence>
<reference evidence="2" key="2">
    <citation type="submission" date="2020-09" db="EMBL/GenBank/DDBJ databases">
        <authorList>
            <person name="Sun Q."/>
            <person name="Ohkuma M."/>
        </authorList>
    </citation>
    <scope>NUCLEOTIDE SEQUENCE</scope>
    <source>
        <strain evidence="2">JCM 31311</strain>
    </source>
</reference>
<comment type="caution">
    <text evidence="2">The sequence shown here is derived from an EMBL/GenBank/DDBJ whole genome shotgun (WGS) entry which is preliminary data.</text>
</comment>
<dbReference type="RefSeq" id="WP_189091319.1">
    <property type="nucleotide sequence ID" value="NZ_BMQL01000017.1"/>
</dbReference>
<reference evidence="2" key="1">
    <citation type="journal article" date="2014" name="Int. J. Syst. Evol. Microbiol.">
        <title>Complete genome sequence of Corynebacterium casei LMG S-19264T (=DSM 44701T), isolated from a smear-ripened cheese.</title>
        <authorList>
            <consortium name="US DOE Joint Genome Institute (JGI-PGF)"/>
            <person name="Walter F."/>
            <person name="Albersmeier A."/>
            <person name="Kalinowski J."/>
            <person name="Ruckert C."/>
        </authorList>
    </citation>
    <scope>NUCLEOTIDE SEQUENCE</scope>
    <source>
        <strain evidence="2">JCM 31311</strain>
    </source>
</reference>
<feature type="chain" id="PRO_5037732688" description="DUF3105 domain-containing protein" evidence="1">
    <location>
        <begin position="18"/>
        <end position="166"/>
    </location>
</feature>
<dbReference type="PROSITE" id="PS51257">
    <property type="entry name" value="PROKAR_LIPOPROTEIN"/>
    <property type="match status" value="1"/>
</dbReference>
<dbReference type="AlphaFoldDB" id="A0A918CBQ0"/>
<keyword evidence="1" id="KW-0732">Signal</keyword>
<accession>A0A918CBQ0</accession>
<evidence type="ECO:0000256" key="1">
    <source>
        <dbReference type="SAM" id="SignalP"/>
    </source>
</evidence>
<keyword evidence="3" id="KW-1185">Reference proteome</keyword>
<dbReference type="EMBL" id="BMQL01000017">
    <property type="protein sequence ID" value="GGR15052.1"/>
    <property type="molecule type" value="Genomic_DNA"/>
</dbReference>
<protein>
    <recommendedName>
        <fullName evidence="4">DUF3105 domain-containing protein</fullName>
    </recommendedName>
</protein>
<organism evidence="2 3">
    <name type="scientific">Deinococcus ruber</name>
    <dbReference type="NCBI Taxonomy" id="1848197"/>
    <lineage>
        <taxon>Bacteria</taxon>
        <taxon>Thermotogati</taxon>
        <taxon>Deinococcota</taxon>
        <taxon>Deinococci</taxon>
        <taxon>Deinococcales</taxon>
        <taxon>Deinococcaceae</taxon>
        <taxon>Deinococcus</taxon>
    </lineage>
</organism>
<feature type="signal peptide" evidence="1">
    <location>
        <begin position="1"/>
        <end position="17"/>
    </location>
</feature>
<dbReference type="InterPro" id="IPR021454">
    <property type="entry name" value="DUF3105"/>
</dbReference>
<sequence>MSRFRFLSLLLPAVLLAACRPGIENLNTYHYAGGQMQEGKLQYSENPPVGGVYSRVWQSCGVYAAPVYDEYAVHTLARGAIWIAYDPKLPAAEVTKLKALLKDHPLSLLSPRPSLPSPVVITAWNAQLQATGADDPRLNAFVKQYADVKTAPEYGAACSGGYTDAQ</sequence>
<evidence type="ECO:0000313" key="3">
    <source>
        <dbReference type="Proteomes" id="UP000603865"/>
    </source>
</evidence>
<evidence type="ECO:0000313" key="2">
    <source>
        <dbReference type="EMBL" id="GGR15052.1"/>
    </source>
</evidence>